<comment type="similarity">
    <text evidence="1">Belongs to the AHA1 family.</text>
</comment>
<evidence type="ECO:0000256" key="1">
    <source>
        <dbReference type="ARBA" id="ARBA00006817"/>
    </source>
</evidence>
<accession>A0A7S7NUE5</accession>
<gene>
    <name evidence="3" type="ORF">IRI77_08695</name>
</gene>
<proteinExistence type="inferred from homology"/>
<name>A0A7S7NUE5_PALFE</name>
<evidence type="ECO:0000313" key="4">
    <source>
        <dbReference type="Proteomes" id="UP000593892"/>
    </source>
</evidence>
<dbReference type="Proteomes" id="UP000593892">
    <property type="component" value="Chromosome"/>
</dbReference>
<dbReference type="Gene3D" id="3.30.530.20">
    <property type="match status" value="1"/>
</dbReference>
<feature type="domain" description="Activator of Hsp90 ATPase homologue 1/2-like C-terminal" evidence="2">
    <location>
        <begin position="15"/>
        <end position="131"/>
    </location>
</feature>
<evidence type="ECO:0000313" key="3">
    <source>
        <dbReference type="EMBL" id="QOY90016.1"/>
    </source>
</evidence>
<dbReference type="CDD" id="cd07814">
    <property type="entry name" value="SRPBCC_CalC_Aha1-like"/>
    <property type="match status" value="1"/>
</dbReference>
<reference evidence="3 4" key="1">
    <citation type="submission" date="2020-10" db="EMBL/GenBank/DDBJ databases">
        <title>Complete genome sequence of Paludibaculum fermentans P105T, a facultatively anaerobic acidobacterium capable of dissimilatory Fe(III) reduction.</title>
        <authorList>
            <person name="Dedysh S.N."/>
            <person name="Beletsky A.V."/>
            <person name="Kulichevskaya I.S."/>
            <person name="Mardanov A.V."/>
            <person name="Ravin N.V."/>
        </authorList>
    </citation>
    <scope>NUCLEOTIDE SEQUENCE [LARGE SCALE GENOMIC DNA]</scope>
    <source>
        <strain evidence="3 4">P105</strain>
    </source>
</reference>
<dbReference type="InterPro" id="IPR013538">
    <property type="entry name" value="ASHA1/2-like_C"/>
</dbReference>
<dbReference type="InterPro" id="IPR023393">
    <property type="entry name" value="START-like_dom_sf"/>
</dbReference>
<organism evidence="3 4">
    <name type="scientific">Paludibaculum fermentans</name>
    <dbReference type="NCBI Taxonomy" id="1473598"/>
    <lineage>
        <taxon>Bacteria</taxon>
        <taxon>Pseudomonadati</taxon>
        <taxon>Acidobacteriota</taxon>
        <taxon>Terriglobia</taxon>
        <taxon>Bryobacterales</taxon>
        <taxon>Bryobacteraceae</taxon>
        <taxon>Paludibaculum</taxon>
    </lineage>
</organism>
<evidence type="ECO:0000259" key="2">
    <source>
        <dbReference type="Pfam" id="PF08327"/>
    </source>
</evidence>
<dbReference type="AlphaFoldDB" id="A0A7S7NUE5"/>
<sequence>MSEGKRNLDLSVEIDATPEQVWKAISEGDQITRWFAPIARVEPGEGGKVTISWGPGMEGTAPITAWEPGKRLAWTEDHGAKGPRVVEFLIEGGAGKTTLRLVHSGFGADASFDNEYESSGGGWSSFLQLLRHDLENTRELPAQTVNKMAMIQRPPAELMAELKAALAYEETGSGQYKATLPGGASVSGAIVFQKDPGYLILGLDSIHGGTVGLFAEKWGDTTALTNTWYLKGEAAAGADTLLQGWDELTERLAKAS</sequence>
<dbReference type="Pfam" id="PF08327">
    <property type="entry name" value="AHSA1"/>
    <property type="match status" value="1"/>
</dbReference>
<keyword evidence="4" id="KW-1185">Reference proteome</keyword>
<dbReference type="SUPFAM" id="SSF55961">
    <property type="entry name" value="Bet v1-like"/>
    <property type="match status" value="1"/>
</dbReference>
<dbReference type="EMBL" id="CP063849">
    <property type="protein sequence ID" value="QOY90016.1"/>
    <property type="molecule type" value="Genomic_DNA"/>
</dbReference>
<protein>
    <submittedName>
        <fullName evidence="3">SRPBCC domain-containing protein</fullName>
    </submittedName>
</protein>
<dbReference type="RefSeq" id="WP_194451679.1">
    <property type="nucleotide sequence ID" value="NZ_CP063849.1"/>
</dbReference>
<dbReference type="KEGG" id="pfer:IRI77_08695"/>